<evidence type="ECO:0000313" key="5">
    <source>
        <dbReference type="Proteomes" id="UP000191056"/>
    </source>
</evidence>
<evidence type="ECO:0000313" key="3">
    <source>
        <dbReference type="EMBL" id="OPJ63472.1"/>
    </source>
</evidence>
<evidence type="ECO:0000313" key="4">
    <source>
        <dbReference type="EMBL" id="RII32879.1"/>
    </source>
</evidence>
<evidence type="ECO:0000313" key="2">
    <source>
        <dbReference type="EMBL" id="MVX67257.1"/>
    </source>
</evidence>
<dbReference type="STRING" id="225345.CLCHR_15510"/>
<feature type="region of interest" description="Disordered" evidence="1">
    <location>
        <begin position="42"/>
        <end position="111"/>
    </location>
</feature>
<evidence type="ECO:0000256" key="1">
    <source>
        <dbReference type="SAM" id="MobiDB-lite"/>
    </source>
</evidence>
<keyword evidence="5" id="KW-1185">Reference proteome</keyword>
<dbReference type="Proteomes" id="UP000191056">
    <property type="component" value="Unassembled WGS sequence"/>
</dbReference>
<reference evidence="2" key="3">
    <citation type="submission" date="2019-12" db="EMBL/GenBank/DDBJ databases">
        <title>Microbes associate with the intestines of laboratory mice.</title>
        <authorList>
            <person name="Navarre W."/>
            <person name="Wong E."/>
        </authorList>
    </citation>
    <scope>NUCLEOTIDE SEQUENCE</scope>
    <source>
        <strain evidence="2">NM79_F5</strain>
    </source>
</reference>
<dbReference type="AlphaFoldDB" id="A0A1V4ITX7"/>
<dbReference type="Proteomes" id="UP000656077">
    <property type="component" value="Unassembled WGS sequence"/>
</dbReference>
<dbReference type="Proteomes" id="UP000265930">
    <property type="component" value="Unassembled WGS sequence"/>
</dbReference>
<accession>A0A1V4ITX7</accession>
<dbReference type="RefSeq" id="WP_079439120.1">
    <property type="nucleotide sequence ID" value="NZ_MZGT01000017.1"/>
</dbReference>
<name>A0A1V4ITX7_9CLOT</name>
<dbReference type="EMBL" id="WSRQ01000109">
    <property type="protein sequence ID" value="MVX67257.1"/>
    <property type="molecule type" value="Genomic_DNA"/>
</dbReference>
<feature type="compositionally biased region" description="Gly residues" evidence="1">
    <location>
        <begin position="58"/>
        <end position="75"/>
    </location>
</feature>
<gene>
    <name evidence="3" type="ORF">CLCHR_15510</name>
    <name evidence="4" type="ORF">D2A34_22045</name>
    <name evidence="2" type="ORF">GKZ28_26815</name>
</gene>
<reference evidence="4 6" key="2">
    <citation type="submission" date="2018-08" db="EMBL/GenBank/DDBJ databases">
        <title>Genome of Clostridium chromiireducens C1, DSM12136.</title>
        <authorList>
            <person name="Xing M."/>
            <person name="Wei Y."/>
            <person name="Ang E.L."/>
            <person name="Zhao H."/>
            <person name="Zhang Y."/>
        </authorList>
    </citation>
    <scope>NUCLEOTIDE SEQUENCE [LARGE SCALE GENOMIC DNA]</scope>
    <source>
        <strain evidence="4 6">C1</strain>
    </source>
</reference>
<dbReference type="OrthoDB" id="1937823at2"/>
<reference evidence="3 5" key="1">
    <citation type="submission" date="2017-03" db="EMBL/GenBank/DDBJ databases">
        <title>Genome sequence of Clostridium chromiireducens DSM 23318.</title>
        <authorList>
            <person name="Poehlein A."/>
            <person name="Daniel R."/>
        </authorList>
    </citation>
    <scope>NUCLEOTIDE SEQUENCE [LARGE SCALE GENOMIC DNA]</scope>
    <source>
        <strain evidence="3 5">DSM 23318</strain>
    </source>
</reference>
<dbReference type="EMBL" id="QXDJ01000006">
    <property type="protein sequence ID" value="RII32879.1"/>
    <property type="molecule type" value="Genomic_DNA"/>
</dbReference>
<feature type="compositionally biased region" description="Low complexity" evidence="1">
    <location>
        <begin position="76"/>
        <end position="111"/>
    </location>
</feature>
<proteinExistence type="predicted"/>
<sequence>MKDIEEISKEIKDIAKGNKKKALAIAVAATFMVSSPLGFAGCYNPQEKEKDEEDNGYSSGGTSGGWHGFTGGSSGGKSSISDGSSSGKSSISSSGGKSSGYSGSIGGSSSS</sequence>
<dbReference type="EMBL" id="MZGT01000017">
    <property type="protein sequence ID" value="OPJ63472.1"/>
    <property type="molecule type" value="Genomic_DNA"/>
</dbReference>
<evidence type="ECO:0000313" key="6">
    <source>
        <dbReference type="Proteomes" id="UP000265930"/>
    </source>
</evidence>
<organism evidence="3 5">
    <name type="scientific">Clostridium chromiireducens</name>
    <dbReference type="NCBI Taxonomy" id="225345"/>
    <lineage>
        <taxon>Bacteria</taxon>
        <taxon>Bacillati</taxon>
        <taxon>Bacillota</taxon>
        <taxon>Clostridia</taxon>
        <taxon>Eubacteriales</taxon>
        <taxon>Clostridiaceae</taxon>
        <taxon>Clostridium</taxon>
    </lineage>
</organism>
<protein>
    <submittedName>
        <fullName evidence="3">Uncharacterized protein</fullName>
    </submittedName>
</protein>
<comment type="caution">
    <text evidence="3">The sequence shown here is derived from an EMBL/GenBank/DDBJ whole genome shotgun (WGS) entry which is preliminary data.</text>
</comment>